<evidence type="ECO:0000313" key="4">
    <source>
        <dbReference type="Proteomes" id="UP000294508"/>
    </source>
</evidence>
<evidence type="ECO:0000259" key="2">
    <source>
        <dbReference type="Pfam" id="PF19289"/>
    </source>
</evidence>
<keyword evidence="3" id="KW-0645">Protease</keyword>
<organism evidence="3 4">
    <name type="scientific">Kribbella steppae</name>
    <dbReference type="NCBI Taxonomy" id="2512223"/>
    <lineage>
        <taxon>Bacteria</taxon>
        <taxon>Bacillati</taxon>
        <taxon>Actinomycetota</taxon>
        <taxon>Actinomycetes</taxon>
        <taxon>Propionibacteriales</taxon>
        <taxon>Kribbellaceae</taxon>
        <taxon>Kribbella</taxon>
    </lineage>
</organism>
<gene>
    <name evidence="3" type="ORF">EV652_110246</name>
</gene>
<accession>A0A4R2H7R8</accession>
<dbReference type="InterPro" id="IPR036059">
    <property type="entry name" value="TldD/PmbA_sf"/>
</dbReference>
<comment type="caution">
    <text evidence="3">The sequence shown here is derived from an EMBL/GenBank/DDBJ whole genome shotgun (WGS) entry which is preliminary data.</text>
</comment>
<sequence length="451" mass="47807">MSIEQSQVEQALEILGEGTRLDVLGEHADLLRFAESEVTAQHSERRLRVRVRTTRNGRSVAGSLETLDPEAVQGLADRLNAALADLAPLPDAHSPRAASAGSAAQADGAQAEVAPQVVPSASVLESDPAVRHRWFSTVRDGLDSSTTLGGAIRYDVLDRVVADSDGLFRAETLTKAAIQAIAKKGDNSVSVKYMHRDADRIPVDEIPAKLRTALTPLPTRGAHHGPCRVLLKPQAVITLMATYGHFVLGATGYATGRSAVAGRLGERVVSDLLSLVDDGADADGLPSGFDAEGNVRRRTQLIDHGVLTGVVSDRRRAAVTGGVPTGHAVPDGWRFGGDPSPSNLLLAPGDATDEELLSDCGSGLVVNRLDYLRSLHPKQTLVTGTTRDGTYWAEGGELVAWHPQVRFTFRMDDVLNAVLAVGNTRECGDTTFMDSVVVPSLLIDAGPLALP</sequence>
<dbReference type="SUPFAM" id="SSF111283">
    <property type="entry name" value="Putative modulator of DNA gyrase, PmbA/TldD"/>
    <property type="match status" value="1"/>
</dbReference>
<dbReference type="Proteomes" id="UP000294508">
    <property type="component" value="Unassembled WGS sequence"/>
</dbReference>
<proteinExistence type="predicted"/>
<feature type="compositionally biased region" description="Low complexity" evidence="1">
    <location>
        <begin position="92"/>
        <end position="111"/>
    </location>
</feature>
<dbReference type="Pfam" id="PF19289">
    <property type="entry name" value="PmbA_TldD_3rd"/>
    <property type="match status" value="1"/>
</dbReference>
<dbReference type="PANTHER" id="PTHR43666">
    <property type="entry name" value="TLDD PROTEIN"/>
    <property type="match status" value="1"/>
</dbReference>
<dbReference type="InterPro" id="IPR045569">
    <property type="entry name" value="Metalloprtase-TldD/E_C"/>
</dbReference>
<keyword evidence="4" id="KW-1185">Reference proteome</keyword>
<dbReference type="AlphaFoldDB" id="A0A4R2H7R8"/>
<name>A0A4R2H7R8_9ACTN</name>
<feature type="domain" description="Metalloprotease TldD/E C-terminal" evidence="2">
    <location>
        <begin position="225"/>
        <end position="444"/>
    </location>
</feature>
<dbReference type="PANTHER" id="PTHR43666:SF1">
    <property type="entry name" value="CONSERVED PROTEIN"/>
    <property type="match status" value="1"/>
</dbReference>
<evidence type="ECO:0000313" key="3">
    <source>
        <dbReference type="EMBL" id="TCO22261.1"/>
    </source>
</evidence>
<keyword evidence="3" id="KW-0378">Hydrolase</keyword>
<dbReference type="GO" id="GO:0006508">
    <property type="term" value="P:proteolysis"/>
    <property type="evidence" value="ECO:0007669"/>
    <property type="project" value="UniProtKB-KW"/>
</dbReference>
<feature type="region of interest" description="Disordered" evidence="1">
    <location>
        <begin position="92"/>
        <end position="112"/>
    </location>
</feature>
<reference evidence="3 4" key="1">
    <citation type="journal article" date="2015" name="Stand. Genomic Sci.">
        <title>Genomic Encyclopedia of Bacterial and Archaeal Type Strains, Phase III: the genomes of soil and plant-associated and newly described type strains.</title>
        <authorList>
            <person name="Whitman W.B."/>
            <person name="Woyke T."/>
            <person name="Klenk H.P."/>
            <person name="Zhou Y."/>
            <person name="Lilburn T.G."/>
            <person name="Beck B.J."/>
            <person name="De Vos P."/>
            <person name="Vandamme P."/>
            <person name="Eisen J.A."/>
            <person name="Garrity G."/>
            <person name="Hugenholtz P."/>
            <person name="Kyrpides N.C."/>
        </authorList>
    </citation>
    <scope>NUCLEOTIDE SEQUENCE [LARGE SCALE GENOMIC DNA]</scope>
    <source>
        <strain evidence="3 4">VKM Ac-2572</strain>
    </source>
</reference>
<protein>
    <submittedName>
        <fullName evidence="3">Putative Zn-dependent protease</fullName>
    </submittedName>
</protein>
<dbReference type="OrthoDB" id="9763230at2"/>
<dbReference type="RefSeq" id="WP_132212373.1">
    <property type="nucleotide sequence ID" value="NZ_SLWN01000010.1"/>
</dbReference>
<dbReference type="GO" id="GO:0008237">
    <property type="term" value="F:metallopeptidase activity"/>
    <property type="evidence" value="ECO:0007669"/>
    <property type="project" value="InterPro"/>
</dbReference>
<evidence type="ECO:0000256" key="1">
    <source>
        <dbReference type="SAM" id="MobiDB-lite"/>
    </source>
</evidence>
<dbReference type="EMBL" id="SLWN01000010">
    <property type="protein sequence ID" value="TCO22261.1"/>
    <property type="molecule type" value="Genomic_DNA"/>
</dbReference>